<gene>
    <name evidence="2" type="ORF">H9Q79_14880</name>
</gene>
<protein>
    <recommendedName>
        <fullName evidence="1">Uroporphyrinogen decarboxylase (URO-D) domain-containing protein</fullName>
    </recommendedName>
</protein>
<sequence length="340" mass="39306">MKISEIEVCAVKPVAPPKLDVALPVSERENFLKALNHEKPCWMPNQYRTTQFAFCKANQDMPRSMKSATDDWFGCQYIFSEKYGTPTPHGVMFDDITDWKAFVKWPDMDDYVWEKTPGFQANPDKVLCTPYGNGIFERMHMFMGFENALVALITEPEACKDFFNAMADYKIEIFNRMADIYDFDFVIYNDDWGTAKDTFFSIDTMKDLLLEPTRRIFEAIHSRGVKVEFHNCGKIDRFIPYILEELNPDALEIQTINDIKQIISTYGDRVTVEYAPNPFFINDRDVTAGQLKAYAREIVDTYGAHANKGAGVALNINCNDAETYKIFETEIIEYSMKMYQ</sequence>
<name>A0A7G9GBH3_9FIRM</name>
<keyword evidence="3" id="KW-1185">Reference proteome</keyword>
<dbReference type="GO" id="GO:0006779">
    <property type="term" value="P:porphyrin-containing compound biosynthetic process"/>
    <property type="evidence" value="ECO:0007669"/>
    <property type="project" value="InterPro"/>
</dbReference>
<feature type="domain" description="Uroporphyrinogen decarboxylase (URO-D)" evidence="1">
    <location>
        <begin position="111"/>
        <end position="272"/>
    </location>
</feature>
<dbReference type="InterPro" id="IPR038071">
    <property type="entry name" value="UROD/MetE-like_sf"/>
</dbReference>
<evidence type="ECO:0000259" key="1">
    <source>
        <dbReference type="Pfam" id="PF01208"/>
    </source>
</evidence>
<evidence type="ECO:0000313" key="2">
    <source>
        <dbReference type="EMBL" id="QNM08155.1"/>
    </source>
</evidence>
<dbReference type="KEGG" id="whj:H9Q79_14880"/>
<dbReference type="Pfam" id="PF01208">
    <property type="entry name" value="URO-D"/>
    <property type="match status" value="1"/>
</dbReference>
<dbReference type="SUPFAM" id="SSF51726">
    <property type="entry name" value="UROD/MetE-like"/>
    <property type="match status" value="1"/>
</dbReference>
<dbReference type="AlphaFoldDB" id="A0A7G9GBH3"/>
<proteinExistence type="predicted"/>
<evidence type="ECO:0000313" key="3">
    <source>
        <dbReference type="Proteomes" id="UP000515860"/>
    </source>
</evidence>
<organism evidence="2 3">
    <name type="scientific">Wansuia hejianensis</name>
    <dbReference type="NCBI Taxonomy" id="2763667"/>
    <lineage>
        <taxon>Bacteria</taxon>
        <taxon>Bacillati</taxon>
        <taxon>Bacillota</taxon>
        <taxon>Clostridia</taxon>
        <taxon>Lachnospirales</taxon>
        <taxon>Lachnospiraceae</taxon>
        <taxon>Wansuia</taxon>
    </lineage>
</organism>
<dbReference type="Proteomes" id="UP000515860">
    <property type="component" value="Chromosome"/>
</dbReference>
<dbReference type="Gene3D" id="3.20.20.210">
    <property type="match status" value="1"/>
</dbReference>
<dbReference type="GO" id="GO:0004853">
    <property type="term" value="F:uroporphyrinogen decarboxylase activity"/>
    <property type="evidence" value="ECO:0007669"/>
    <property type="project" value="InterPro"/>
</dbReference>
<accession>A0A7G9GBH3</accession>
<dbReference type="RefSeq" id="WP_249328640.1">
    <property type="nucleotide sequence ID" value="NZ_CP060635.1"/>
</dbReference>
<dbReference type="EMBL" id="CP060635">
    <property type="protein sequence ID" value="QNM08155.1"/>
    <property type="molecule type" value="Genomic_DNA"/>
</dbReference>
<dbReference type="InterPro" id="IPR000257">
    <property type="entry name" value="Uroporphyrinogen_deCOase"/>
</dbReference>
<reference evidence="2 3" key="1">
    <citation type="submission" date="2020-08" db="EMBL/GenBank/DDBJ databases">
        <authorList>
            <person name="Liu C."/>
            <person name="Sun Q."/>
        </authorList>
    </citation>
    <scope>NUCLEOTIDE SEQUENCE [LARGE SCALE GENOMIC DNA]</scope>
    <source>
        <strain evidence="2 3">NSJ-29</strain>
    </source>
</reference>